<name>A0ABS1VAV8_9PROT</name>
<comment type="caution">
    <text evidence="4">The sequence shown here is derived from an EMBL/GenBank/DDBJ whole genome shotgun (WGS) entry which is preliminary data.</text>
</comment>
<feature type="repeat" description="TPR" evidence="3">
    <location>
        <begin position="789"/>
        <end position="822"/>
    </location>
</feature>
<feature type="repeat" description="TPR" evidence="3">
    <location>
        <begin position="348"/>
        <end position="381"/>
    </location>
</feature>
<dbReference type="Pfam" id="PF14559">
    <property type="entry name" value="TPR_19"/>
    <property type="match status" value="1"/>
</dbReference>
<sequence length="874" mass="95494">MSASRSLVVTTIGTCRIADPIFAATKKRPLKRANRRVYGFVHTSKEALQQIECLLDGRQIPDDLAPFIAGPEKTARDVLDDPDMFIVEISTMKEIHCGEWLLQTNHMERALSGLRPLVEIFNKRRLEHEREARRAALEAHPFFAQTTPGQRRVLSEAYVRMTTRAELERDLAEINARLPAPALFSCHIDVDALDGARLGSRRQLCNWMREICTEAGYDFVDPTAQVVAFGRTRALAEAGRDVNHYAEKYKGVYGSYLFDEFCNRLAVKPKKMGIGTSLAAIGNGEGAADAQVLRLPVKDDLYIAKDHSPMDAKDFQSLIGRAKKSLARGQFDEVEALLVQNPGVLDTAEAHALFGAIAFHRVENEKAEEHLRAALQRDPDATDAKVVLVKVLQRIGRMADAVRLSNELLAQAPDNIKALIAAAKAITKAKQHADAVLAWKKVAALRPDEAGPLIEAARCELKLKNYADAVSMADAALTLEPVNTTALSVKAEALTKLRHMPELSAVLRILAPTDPALAMASVPALISSGHPEEAAAVIAAAQAAGFAGARDPALVSSLLRVLTEKTRNAQDSGHGAAAVAACRAIRLLDPDNKQAYLGLRAAVAPYLAEGRELADKGDFEGSVQAFRNGLALDEENARLIRELAAVLEKKVDYSAATDAWSKLSEMTEGGHEALLRAVRCALRGKEIAKALKMFRRLSDDERAEFADLIASSIRRLSKAMREDFDTGDYDAATEKANAIALVEPFNPVVERIRHKIVSATVKQMREAAEDQTAQMQLGQKILAINPTHVEALRTLAKLHSANRNHREAIAVYRQLTEIEPMEPRHWIKLAVACRGAKDYEAGVAAAMKAVEIEPGNLQAINILSGMLNRQPVAA</sequence>
<dbReference type="PANTHER" id="PTHR45586:SF1">
    <property type="entry name" value="LIPOPOLYSACCHARIDE ASSEMBLY PROTEIN B"/>
    <property type="match status" value="1"/>
</dbReference>
<evidence type="ECO:0000256" key="2">
    <source>
        <dbReference type="ARBA" id="ARBA00022803"/>
    </source>
</evidence>
<evidence type="ECO:0000313" key="4">
    <source>
        <dbReference type="EMBL" id="MBL6458805.1"/>
    </source>
</evidence>
<dbReference type="InterPro" id="IPR019734">
    <property type="entry name" value="TPR_rpt"/>
</dbReference>
<dbReference type="PANTHER" id="PTHR45586">
    <property type="entry name" value="TPR REPEAT-CONTAINING PROTEIN PA4667"/>
    <property type="match status" value="1"/>
</dbReference>
<gene>
    <name evidence="4" type="ORF">JMJ55_26085</name>
</gene>
<keyword evidence="1" id="KW-0677">Repeat</keyword>
<dbReference type="Gene3D" id="1.25.40.10">
    <property type="entry name" value="Tetratricopeptide repeat domain"/>
    <property type="match status" value="3"/>
</dbReference>
<keyword evidence="2 3" id="KW-0802">TPR repeat</keyword>
<evidence type="ECO:0000256" key="1">
    <source>
        <dbReference type="ARBA" id="ARBA00022737"/>
    </source>
</evidence>
<dbReference type="RefSeq" id="WP_202828546.1">
    <property type="nucleotide sequence ID" value="NZ_JAEUXJ010000019.1"/>
</dbReference>
<dbReference type="InterPro" id="IPR011990">
    <property type="entry name" value="TPR-like_helical_dom_sf"/>
</dbReference>
<protein>
    <submittedName>
        <fullName evidence="4">Tetratricopeptide repeat protein</fullName>
    </submittedName>
</protein>
<dbReference type="SUPFAM" id="SSF48452">
    <property type="entry name" value="TPR-like"/>
    <property type="match status" value="3"/>
</dbReference>
<dbReference type="InterPro" id="IPR051012">
    <property type="entry name" value="CellSynth/LPSAsmb/PSIAsmb"/>
</dbReference>
<dbReference type="PROSITE" id="PS50005">
    <property type="entry name" value="TPR"/>
    <property type="match status" value="2"/>
</dbReference>
<reference evidence="4 5" key="1">
    <citation type="submission" date="2021-01" db="EMBL/GenBank/DDBJ databases">
        <title>Belnapia mucosa sp. nov. and Belnapia arida sp. nov., isolated from the Tabernas Desert (Almeria, Spain).</title>
        <authorList>
            <person name="Molina-Menor E."/>
            <person name="Vidal-Verdu A."/>
            <person name="Calonge A."/>
            <person name="Satari L."/>
            <person name="Pereto Magraner J."/>
            <person name="Porcar Miralles M."/>
        </authorList>
    </citation>
    <scope>NUCLEOTIDE SEQUENCE [LARGE SCALE GENOMIC DNA]</scope>
    <source>
        <strain evidence="4 5">T6</strain>
    </source>
</reference>
<evidence type="ECO:0000256" key="3">
    <source>
        <dbReference type="PROSITE-ProRule" id="PRU00339"/>
    </source>
</evidence>
<dbReference type="Proteomes" id="UP000606490">
    <property type="component" value="Unassembled WGS sequence"/>
</dbReference>
<dbReference type="Pfam" id="PF13432">
    <property type="entry name" value="TPR_16"/>
    <property type="match status" value="1"/>
</dbReference>
<dbReference type="EMBL" id="JAEUXJ010000019">
    <property type="protein sequence ID" value="MBL6458805.1"/>
    <property type="molecule type" value="Genomic_DNA"/>
</dbReference>
<proteinExistence type="predicted"/>
<accession>A0ABS1VAV8</accession>
<keyword evidence="5" id="KW-1185">Reference proteome</keyword>
<dbReference type="SMART" id="SM00028">
    <property type="entry name" value="TPR"/>
    <property type="match status" value="6"/>
</dbReference>
<evidence type="ECO:0000313" key="5">
    <source>
        <dbReference type="Proteomes" id="UP000606490"/>
    </source>
</evidence>
<organism evidence="4 5">
    <name type="scientific">Belnapia mucosa</name>
    <dbReference type="NCBI Taxonomy" id="2804532"/>
    <lineage>
        <taxon>Bacteria</taxon>
        <taxon>Pseudomonadati</taxon>
        <taxon>Pseudomonadota</taxon>
        <taxon>Alphaproteobacteria</taxon>
        <taxon>Acetobacterales</taxon>
        <taxon>Roseomonadaceae</taxon>
        <taxon>Belnapia</taxon>
    </lineage>
</organism>